<gene>
    <name evidence="1" type="ORF">GZH47_09995</name>
</gene>
<dbReference type="AlphaFoldDB" id="A0A6C0NY35"/>
<organism evidence="1 2">
    <name type="scientific">Paenibacillus rhizovicinus</name>
    <dbReference type="NCBI Taxonomy" id="2704463"/>
    <lineage>
        <taxon>Bacteria</taxon>
        <taxon>Bacillati</taxon>
        <taxon>Bacillota</taxon>
        <taxon>Bacilli</taxon>
        <taxon>Bacillales</taxon>
        <taxon>Paenibacillaceae</taxon>
        <taxon>Paenibacillus</taxon>
    </lineage>
</organism>
<sequence>MTKRLVLEAEGLVKPVCSKTHIAYSFHLDRRGGKLWIDFAYEPKNLEDREQSLPLIAAGVEKYTEPAQRERLMEKWESFLPLKNLITVSVDDPDRHRGAGHRHDPEQLLFIGGREASPGFSGGELIEGLWRVTLSLHAIVTDDCRYRLRIHHEEA</sequence>
<accession>A0A6C0NY35</accession>
<protein>
    <submittedName>
        <fullName evidence="1">Uncharacterized protein</fullName>
    </submittedName>
</protein>
<name>A0A6C0NY35_9BACL</name>
<proteinExistence type="predicted"/>
<dbReference type="EMBL" id="CP048286">
    <property type="protein sequence ID" value="QHW31154.1"/>
    <property type="molecule type" value="Genomic_DNA"/>
</dbReference>
<evidence type="ECO:0000313" key="1">
    <source>
        <dbReference type="EMBL" id="QHW31154.1"/>
    </source>
</evidence>
<dbReference type="KEGG" id="prz:GZH47_09995"/>
<keyword evidence="2" id="KW-1185">Reference proteome</keyword>
<dbReference type="RefSeq" id="WP_162639963.1">
    <property type="nucleotide sequence ID" value="NZ_CP048286.1"/>
</dbReference>
<evidence type="ECO:0000313" key="2">
    <source>
        <dbReference type="Proteomes" id="UP000479114"/>
    </source>
</evidence>
<dbReference type="Proteomes" id="UP000479114">
    <property type="component" value="Chromosome"/>
</dbReference>
<reference evidence="1 2" key="1">
    <citation type="submission" date="2020-02" db="EMBL/GenBank/DDBJ databases">
        <title>Paenibacillus sp. nov., isolated from rhizosphere soil of tomato.</title>
        <authorList>
            <person name="Weon H.-Y."/>
            <person name="Lee S.A."/>
        </authorList>
    </citation>
    <scope>NUCLEOTIDE SEQUENCE [LARGE SCALE GENOMIC DNA]</scope>
    <source>
        <strain evidence="1 2">14171R-81</strain>
    </source>
</reference>